<dbReference type="Proteomes" id="UP001221898">
    <property type="component" value="Unassembled WGS sequence"/>
</dbReference>
<organism evidence="2 3">
    <name type="scientific">Aldrovandia affinis</name>
    <dbReference type="NCBI Taxonomy" id="143900"/>
    <lineage>
        <taxon>Eukaryota</taxon>
        <taxon>Metazoa</taxon>
        <taxon>Chordata</taxon>
        <taxon>Craniata</taxon>
        <taxon>Vertebrata</taxon>
        <taxon>Euteleostomi</taxon>
        <taxon>Actinopterygii</taxon>
        <taxon>Neopterygii</taxon>
        <taxon>Teleostei</taxon>
        <taxon>Notacanthiformes</taxon>
        <taxon>Halosauridae</taxon>
        <taxon>Aldrovandia</taxon>
    </lineage>
</organism>
<comment type="caution">
    <text evidence="2">The sequence shown here is derived from an EMBL/GenBank/DDBJ whole genome shotgun (WGS) entry which is preliminary data.</text>
</comment>
<sequence>MEEDMVIANVKLKQTYKALDGLTSCFYERTARRRSSSALSSRHLQQKPLICQHRERPPPSSEDQANYYQGTPLRHQNPGIADHTEALESPWIQNCRCSMLISLTRKRFSPKSLECTTRTLFYGAIRFSVTSEDGRPRLIRNVTCHNIIKASDIKEAHFAGHNCQDQVQSCFHQVRAAVPQVKGCRNVCIVCNGLSLTYGENTTDGCYTLKTRCRLVFKHRITLRELLEMKCWLEQEKPHKKGLLACFDRLLNQVTELPYVPNQCTFILQSDGEMVELLESSGKTGREFFIFGGANGVSVYPPQWE</sequence>
<dbReference type="AlphaFoldDB" id="A0AAD7RCV9"/>
<reference evidence="2" key="1">
    <citation type="journal article" date="2023" name="Science">
        <title>Genome structures resolve the early diversification of teleost fishes.</title>
        <authorList>
            <person name="Parey E."/>
            <person name="Louis A."/>
            <person name="Montfort J."/>
            <person name="Bouchez O."/>
            <person name="Roques C."/>
            <person name="Iampietro C."/>
            <person name="Lluch J."/>
            <person name="Castinel A."/>
            <person name="Donnadieu C."/>
            <person name="Desvignes T."/>
            <person name="Floi Bucao C."/>
            <person name="Jouanno E."/>
            <person name="Wen M."/>
            <person name="Mejri S."/>
            <person name="Dirks R."/>
            <person name="Jansen H."/>
            <person name="Henkel C."/>
            <person name="Chen W.J."/>
            <person name="Zahm M."/>
            <person name="Cabau C."/>
            <person name="Klopp C."/>
            <person name="Thompson A.W."/>
            <person name="Robinson-Rechavi M."/>
            <person name="Braasch I."/>
            <person name="Lecointre G."/>
            <person name="Bobe J."/>
            <person name="Postlethwait J.H."/>
            <person name="Berthelot C."/>
            <person name="Roest Crollius H."/>
            <person name="Guiguen Y."/>
        </authorList>
    </citation>
    <scope>NUCLEOTIDE SEQUENCE</scope>
    <source>
        <strain evidence="2">NC1722</strain>
    </source>
</reference>
<proteinExistence type="predicted"/>
<gene>
    <name evidence="2" type="ORF">AAFF_G00254140</name>
</gene>
<protein>
    <submittedName>
        <fullName evidence="2">Uncharacterized protein</fullName>
    </submittedName>
</protein>
<dbReference type="EMBL" id="JAINUG010000341">
    <property type="protein sequence ID" value="KAJ8377741.1"/>
    <property type="molecule type" value="Genomic_DNA"/>
</dbReference>
<evidence type="ECO:0000313" key="2">
    <source>
        <dbReference type="EMBL" id="KAJ8377741.1"/>
    </source>
</evidence>
<keyword evidence="3" id="KW-1185">Reference proteome</keyword>
<evidence type="ECO:0000313" key="3">
    <source>
        <dbReference type="Proteomes" id="UP001221898"/>
    </source>
</evidence>
<feature type="region of interest" description="Disordered" evidence="1">
    <location>
        <begin position="37"/>
        <end position="72"/>
    </location>
</feature>
<name>A0AAD7RCV9_9TELE</name>
<evidence type="ECO:0000256" key="1">
    <source>
        <dbReference type="SAM" id="MobiDB-lite"/>
    </source>
</evidence>
<accession>A0AAD7RCV9</accession>